<evidence type="ECO:0000313" key="3">
    <source>
        <dbReference type="Proteomes" id="UP000177141"/>
    </source>
</evidence>
<sequence length="158" mass="18029">MHSKDMFRKFLKLKLWQKALLVVIFSFVVFVAWFIYAIVTDEPPHFFPLNNSQGKYTITKNCPNGQGWREQFSGQGYAYCVEYKGADVFMNDESGNTNFFRITVGKSAIDLEPLIGKEVKSIEGKYVGSRKQCIQDKCVDIGGPYVVLDVNSFELVDE</sequence>
<organism evidence="2 3">
    <name type="scientific">Candidatus Roizmanbacteria bacterium RIFCSPLOWO2_01_FULL_38_12</name>
    <dbReference type="NCBI Taxonomy" id="1802061"/>
    <lineage>
        <taxon>Bacteria</taxon>
        <taxon>Candidatus Roizmaniibacteriota</taxon>
    </lineage>
</organism>
<keyword evidence="1" id="KW-0812">Transmembrane</keyword>
<dbReference type="AlphaFoldDB" id="A0A1F7IXS0"/>
<evidence type="ECO:0000313" key="2">
    <source>
        <dbReference type="EMBL" id="OGK48115.1"/>
    </source>
</evidence>
<feature type="transmembrane region" description="Helical" evidence="1">
    <location>
        <begin position="20"/>
        <end position="39"/>
    </location>
</feature>
<protein>
    <submittedName>
        <fullName evidence="2">Uncharacterized protein</fullName>
    </submittedName>
</protein>
<keyword evidence="1" id="KW-0472">Membrane</keyword>
<dbReference type="Proteomes" id="UP000177141">
    <property type="component" value="Unassembled WGS sequence"/>
</dbReference>
<accession>A0A1F7IXS0</accession>
<name>A0A1F7IXS0_9BACT</name>
<keyword evidence="1" id="KW-1133">Transmembrane helix</keyword>
<reference evidence="2 3" key="1">
    <citation type="journal article" date="2016" name="Nat. Commun.">
        <title>Thousands of microbial genomes shed light on interconnected biogeochemical processes in an aquifer system.</title>
        <authorList>
            <person name="Anantharaman K."/>
            <person name="Brown C.T."/>
            <person name="Hug L.A."/>
            <person name="Sharon I."/>
            <person name="Castelle C.J."/>
            <person name="Probst A.J."/>
            <person name="Thomas B.C."/>
            <person name="Singh A."/>
            <person name="Wilkins M.J."/>
            <person name="Karaoz U."/>
            <person name="Brodie E.L."/>
            <person name="Williams K.H."/>
            <person name="Hubbard S.S."/>
            <person name="Banfield J.F."/>
        </authorList>
    </citation>
    <scope>NUCLEOTIDE SEQUENCE [LARGE SCALE GENOMIC DNA]</scope>
</reference>
<proteinExistence type="predicted"/>
<dbReference type="EMBL" id="MGAL01000023">
    <property type="protein sequence ID" value="OGK48115.1"/>
    <property type="molecule type" value="Genomic_DNA"/>
</dbReference>
<comment type="caution">
    <text evidence="2">The sequence shown here is derived from an EMBL/GenBank/DDBJ whole genome shotgun (WGS) entry which is preliminary data.</text>
</comment>
<gene>
    <name evidence="2" type="ORF">A3A93_06605</name>
</gene>
<evidence type="ECO:0000256" key="1">
    <source>
        <dbReference type="SAM" id="Phobius"/>
    </source>
</evidence>